<feature type="region of interest" description="Disordered" evidence="1">
    <location>
        <begin position="405"/>
        <end position="461"/>
    </location>
</feature>
<dbReference type="EMBL" id="JABSTR010000011">
    <property type="protein sequence ID" value="KAH9381099.1"/>
    <property type="molecule type" value="Genomic_DNA"/>
</dbReference>
<reference evidence="2 3" key="1">
    <citation type="journal article" date="2020" name="Cell">
        <title>Large-Scale Comparative Analyses of Tick Genomes Elucidate Their Genetic Diversity and Vector Capacities.</title>
        <authorList>
            <consortium name="Tick Genome and Microbiome Consortium (TIGMIC)"/>
            <person name="Jia N."/>
            <person name="Wang J."/>
            <person name="Shi W."/>
            <person name="Du L."/>
            <person name="Sun Y."/>
            <person name="Zhan W."/>
            <person name="Jiang J.F."/>
            <person name="Wang Q."/>
            <person name="Zhang B."/>
            <person name="Ji P."/>
            <person name="Bell-Sakyi L."/>
            <person name="Cui X.M."/>
            <person name="Yuan T.T."/>
            <person name="Jiang B.G."/>
            <person name="Yang W.F."/>
            <person name="Lam T.T."/>
            <person name="Chang Q.C."/>
            <person name="Ding S.J."/>
            <person name="Wang X.J."/>
            <person name="Zhu J.G."/>
            <person name="Ruan X.D."/>
            <person name="Zhao L."/>
            <person name="Wei J.T."/>
            <person name="Ye R.Z."/>
            <person name="Que T.C."/>
            <person name="Du C.H."/>
            <person name="Zhou Y.H."/>
            <person name="Cheng J.X."/>
            <person name="Dai P.F."/>
            <person name="Guo W.B."/>
            <person name="Han X.H."/>
            <person name="Huang E.J."/>
            <person name="Li L.F."/>
            <person name="Wei W."/>
            <person name="Gao Y.C."/>
            <person name="Liu J.Z."/>
            <person name="Shao H.Z."/>
            <person name="Wang X."/>
            <person name="Wang C.C."/>
            <person name="Yang T.C."/>
            <person name="Huo Q.B."/>
            <person name="Li W."/>
            <person name="Chen H.Y."/>
            <person name="Chen S.E."/>
            <person name="Zhou L.G."/>
            <person name="Ni X.B."/>
            <person name="Tian J.H."/>
            <person name="Sheng Y."/>
            <person name="Liu T."/>
            <person name="Pan Y.S."/>
            <person name="Xia L.Y."/>
            <person name="Li J."/>
            <person name="Zhao F."/>
            <person name="Cao W.C."/>
        </authorList>
    </citation>
    <scope>NUCLEOTIDE SEQUENCE [LARGE SCALE GENOMIC DNA]</scope>
    <source>
        <strain evidence="2">HaeL-2018</strain>
    </source>
</reference>
<protein>
    <submittedName>
        <fullName evidence="2">Uncharacterized protein</fullName>
    </submittedName>
</protein>
<dbReference type="Proteomes" id="UP000821853">
    <property type="component" value="Chromosome 9"/>
</dbReference>
<name>A0A9J6H1B1_HAELO</name>
<comment type="caution">
    <text evidence="2">The sequence shown here is derived from an EMBL/GenBank/DDBJ whole genome shotgun (WGS) entry which is preliminary data.</text>
</comment>
<feature type="compositionally biased region" description="Basic and acidic residues" evidence="1">
    <location>
        <begin position="406"/>
        <end position="418"/>
    </location>
</feature>
<dbReference type="AlphaFoldDB" id="A0A9J6H1B1"/>
<sequence length="461" mass="51026">MRERGTVCVAEPAARRLLGDVTLTVDGRQLPFRGHAKATGHVCKGVITIDPNDTSASLKPKLRWKNGEILSVRRLGSSNVAVVIFEGKFVPRQICYNDQGIPVRLYKKTLPPVIVATRWDTGRDICPRPKPGRCDQCAPRWLPLRGPVEHKCTPRCLICGGEHLTDTSGCNGKYRKPIKPGTSPTPDKRKEDFKKIQASQGSHKTSTPVSGRPSPVKNNTGSRTVSRTQIFSAEDFPTLPNAQNEVSDWVRTASRPRCSPSLLTIPTEVALQRQNAELRRQSEILANKIQELETRLAGLTESQTTAGTSEPMQQSDPPERDEIVSVTSGVSSASRCSDCTFVQRVPQVEQRLTKLERTIEELPKKILEGVRASFAELWQQELSQIVLAVTDSVMYTVQDWVSTQLRDNRSRSRSPRSDSHRRKVVPRPATGLQEFSSATTPMEPLVPPLETPLIQGGGHVS</sequence>
<keyword evidence="3" id="KW-1185">Reference proteome</keyword>
<evidence type="ECO:0000256" key="1">
    <source>
        <dbReference type="SAM" id="MobiDB-lite"/>
    </source>
</evidence>
<feature type="compositionally biased region" description="Basic and acidic residues" evidence="1">
    <location>
        <begin position="186"/>
        <end position="195"/>
    </location>
</feature>
<gene>
    <name evidence="2" type="ORF">HPB48_010771</name>
</gene>
<feature type="compositionally biased region" description="Polar residues" evidence="1">
    <location>
        <begin position="197"/>
        <end position="209"/>
    </location>
</feature>
<dbReference type="VEuPathDB" id="VectorBase:HLOH_056705"/>
<feature type="region of interest" description="Disordered" evidence="1">
    <location>
        <begin position="170"/>
        <end position="224"/>
    </location>
</feature>
<dbReference type="OrthoDB" id="6931295at2759"/>
<feature type="compositionally biased region" description="Polar residues" evidence="1">
    <location>
        <begin position="300"/>
        <end position="316"/>
    </location>
</feature>
<evidence type="ECO:0000313" key="3">
    <source>
        <dbReference type="Proteomes" id="UP000821853"/>
    </source>
</evidence>
<accession>A0A9J6H1B1</accession>
<proteinExistence type="predicted"/>
<evidence type="ECO:0000313" key="2">
    <source>
        <dbReference type="EMBL" id="KAH9381099.1"/>
    </source>
</evidence>
<feature type="region of interest" description="Disordered" evidence="1">
    <location>
        <begin position="300"/>
        <end position="329"/>
    </location>
</feature>
<organism evidence="2 3">
    <name type="scientific">Haemaphysalis longicornis</name>
    <name type="common">Bush tick</name>
    <dbReference type="NCBI Taxonomy" id="44386"/>
    <lineage>
        <taxon>Eukaryota</taxon>
        <taxon>Metazoa</taxon>
        <taxon>Ecdysozoa</taxon>
        <taxon>Arthropoda</taxon>
        <taxon>Chelicerata</taxon>
        <taxon>Arachnida</taxon>
        <taxon>Acari</taxon>
        <taxon>Parasitiformes</taxon>
        <taxon>Ixodida</taxon>
        <taxon>Ixodoidea</taxon>
        <taxon>Ixodidae</taxon>
        <taxon>Haemaphysalinae</taxon>
        <taxon>Haemaphysalis</taxon>
    </lineage>
</organism>
<dbReference type="OMA" id="VIVATRW"/>